<dbReference type="InterPro" id="IPR040911">
    <property type="entry name" value="Exostosin_GT47"/>
</dbReference>
<feature type="region of interest" description="Disordered" evidence="6">
    <location>
        <begin position="1639"/>
        <end position="1661"/>
    </location>
</feature>
<keyword evidence="4" id="KW-0735">Signal-anchor</keyword>
<name>A0A835C9B7_9POAL</name>
<feature type="domain" description="Exostosin GT47" evidence="7">
    <location>
        <begin position="684"/>
        <end position="1025"/>
    </location>
</feature>
<dbReference type="InterPro" id="IPR004263">
    <property type="entry name" value="Exostosin"/>
</dbReference>
<dbReference type="OrthoDB" id="1924787at2759"/>
<dbReference type="Pfam" id="PF03016">
    <property type="entry name" value="Exostosin_GT47"/>
    <property type="match status" value="4"/>
</dbReference>
<reference evidence="8" key="1">
    <citation type="submission" date="2020-07" db="EMBL/GenBank/DDBJ databases">
        <title>Genome sequence and genetic diversity analysis of an under-domesticated orphan crop, white fonio (Digitaria exilis).</title>
        <authorList>
            <person name="Bennetzen J.L."/>
            <person name="Chen S."/>
            <person name="Ma X."/>
            <person name="Wang X."/>
            <person name="Yssel A.E.J."/>
            <person name="Chaluvadi S.R."/>
            <person name="Johnson M."/>
            <person name="Gangashetty P."/>
            <person name="Hamidou F."/>
            <person name="Sanogo M.D."/>
            <person name="Zwaenepoel A."/>
            <person name="Wallace J."/>
            <person name="Van De Peer Y."/>
            <person name="Van Deynze A."/>
        </authorList>
    </citation>
    <scope>NUCLEOTIDE SEQUENCE</scope>
    <source>
        <tissue evidence="8">Leaves</tissue>
    </source>
</reference>
<evidence type="ECO:0000259" key="7">
    <source>
        <dbReference type="Pfam" id="PF03016"/>
    </source>
</evidence>
<evidence type="ECO:0000256" key="4">
    <source>
        <dbReference type="ARBA" id="ARBA00022968"/>
    </source>
</evidence>
<dbReference type="GO" id="GO:0000139">
    <property type="term" value="C:Golgi membrane"/>
    <property type="evidence" value="ECO:0007669"/>
    <property type="project" value="UniProtKB-SubCell"/>
</dbReference>
<organism evidence="8 9">
    <name type="scientific">Digitaria exilis</name>
    <dbReference type="NCBI Taxonomy" id="1010633"/>
    <lineage>
        <taxon>Eukaryota</taxon>
        <taxon>Viridiplantae</taxon>
        <taxon>Streptophyta</taxon>
        <taxon>Embryophyta</taxon>
        <taxon>Tracheophyta</taxon>
        <taxon>Spermatophyta</taxon>
        <taxon>Magnoliopsida</taxon>
        <taxon>Liliopsida</taxon>
        <taxon>Poales</taxon>
        <taxon>Poaceae</taxon>
        <taxon>PACMAD clade</taxon>
        <taxon>Panicoideae</taxon>
        <taxon>Panicodae</taxon>
        <taxon>Paniceae</taxon>
        <taxon>Anthephorinae</taxon>
        <taxon>Digitaria</taxon>
    </lineage>
</organism>
<dbReference type="PANTHER" id="PTHR11062:SF322">
    <property type="entry name" value="OS03G0144300 PROTEIN"/>
    <property type="match status" value="1"/>
</dbReference>
<evidence type="ECO:0000256" key="3">
    <source>
        <dbReference type="ARBA" id="ARBA00022676"/>
    </source>
</evidence>
<keyword evidence="9" id="KW-1185">Reference proteome</keyword>
<proteinExistence type="inferred from homology"/>
<evidence type="ECO:0000313" key="9">
    <source>
        <dbReference type="Proteomes" id="UP000636709"/>
    </source>
</evidence>
<comment type="subcellular location">
    <subcellularLocation>
        <location evidence="1">Golgi apparatus membrane</location>
        <topology evidence="1">Single-pass type II membrane protein</topology>
    </subcellularLocation>
</comment>
<dbReference type="EMBL" id="JACEFO010001686">
    <property type="protein sequence ID" value="KAF8721319.1"/>
    <property type="molecule type" value="Genomic_DNA"/>
</dbReference>
<evidence type="ECO:0000313" key="8">
    <source>
        <dbReference type="EMBL" id="KAF8721319.1"/>
    </source>
</evidence>
<keyword evidence="5" id="KW-0333">Golgi apparatus</keyword>
<dbReference type="Proteomes" id="UP000636709">
    <property type="component" value="Unassembled WGS sequence"/>
</dbReference>
<keyword evidence="4" id="KW-0812">Transmembrane</keyword>
<evidence type="ECO:0000256" key="2">
    <source>
        <dbReference type="ARBA" id="ARBA00010271"/>
    </source>
</evidence>
<feature type="domain" description="Exostosin GT47" evidence="7">
    <location>
        <begin position="1188"/>
        <end position="1534"/>
    </location>
</feature>
<feature type="region of interest" description="Disordered" evidence="6">
    <location>
        <begin position="87"/>
        <end position="109"/>
    </location>
</feature>
<protein>
    <recommendedName>
        <fullName evidence="7">Exostosin GT47 domain-containing protein</fullName>
    </recommendedName>
</protein>
<evidence type="ECO:0000256" key="5">
    <source>
        <dbReference type="ARBA" id="ARBA00023034"/>
    </source>
</evidence>
<dbReference type="GO" id="GO:0016757">
    <property type="term" value="F:glycosyltransferase activity"/>
    <property type="evidence" value="ECO:0007669"/>
    <property type="project" value="UniProtKB-KW"/>
</dbReference>
<feature type="domain" description="Exostosin GT47" evidence="7">
    <location>
        <begin position="198"/>
        <end position="527"/>
    </location>
</feature>
<sequence>MASFSTTSTDALSPRAREQNSATCLSSLQVEAPSTAAAFQTPTCPELPMATGRVRYVWSKNPPSMTPAILGYAHPQRHLGVKCGTTPAPAGDMRVSGRPQDTRGWNITPMPTPVGVIAIPTPSTCYHRRCPSYHSHGVHHPGGGARSSRRAAGAPKGKARFFTSLAVIAWTLFLYLHFSRLSGTPQISRGNGAGGDPCRGRYIYIYKLPPRFHADIVRDCGKTTDTQWPDTCASLSNAGLGPPLAADDLFTGEPAGWHDTHQFALDVIFHNRMKQYKCLTNRTTTATVLFVPFYAGLDFARYRSGYDGATRDAASTDLMVWLTGQPQWGRRMWGHDHFLVAGRTGFDFLRRSGGNGLLAMPAARNLSVLMLESTLDHGSDYSVPYPTYFHPRSDADVLRWQDTARRHRRTRLMAFVGAPPLDTRVRDLVVAQCKASSACALLGSHITPANTMRLFQKASFCLQPPSTGDTWTRRSVFDAMVAGCIPVFFHAASAYKQYRWHLPKDHLSYSVYIPDEDVRRRNVSIEAVLRSIPAATVERMREEVIKLIPRVVYADPRSRLETIKDAFDVAIEGILDTVARIKNGENVDSGRPASEDPPNLYASTESVLSKSAWKGGGARWRRAVGAKWLEKAAESVLPPLRWLVILAVIAWALFIYVQFSMLSAAEEVEVSDGGDDTTDSADPCHGRYIYVHDDLPPRFNADILRDCNKTEDHWPDMCGHVSNAGLGRPLADDGDLTGEAGWYGTHQFALDAIFHNRMKQYECLTNDSDVANAVFVPFYAGFDFARYHWGYDNATRDAASLDLSEWLMARPQWQRMGGRDHFLVAGRTGWDFGRTNNVDSGWGNDLLAMPAGRNMSVLVLESTFKHTHDYSVLYPTYFHPKSDADVLQWQTRVRGQRRPWLMAFVGAPRPDMRRELRVRDHVIAQCNASRACAMLGCANAPGSPQCHAPGDIMRHFQKVSFCLQPPGDSWTRRSVFDAMVAGCIPVFFHPGTAYKQYRWHLPKDYLSYSVYIPDEDIRWWNVSIEDVLRSIPADVVEKMREEVIKLIPRILYADPRSRLETIKDAVDIAVEGVLTTVARIKKGEWVDSGRPVNEDPPNMYVSTESRFRPRSVLSKSAAKGAGARWRRVVGAKGLENAAASALPPLQLLAILAVIAWTLFLYVQFSVLSAGVEVEVSHGGDDTDSADPCRGRYVYVHDLPPRFNADIIRDCDKTGDHWGDMCGYVSNSGLGRPLADDADGVLTGEAGWYGTHQFGLDAIFHNRMKQYECLTNQSAVASAVFIPFYAGFDFTRYHWGYDNAVRDAASQDLAEWLMARPQWRRMWGRDHFLVAGRTGWDFKRSSNVDSNWGNDLLGLPAGRNMSVLVLESTFLHGMDFSVPYPTYFHPRSDADVLRWQARVRAQRRPWLMAFVGAPRPEADARKYIRVRDLVIAQCEKAPGACAMLGCKRAPGSPQCHAPGDIVRLFQTASFCLQPPGDSSTRRSVFDAMVAGCIPVFFHTASAYKQYRWHLPKDHLNYSVYIPEEDVRRRNVSIEAVLRSIPPDVVEKMREEVIKLIPRILYADPRSRMETIKDAVDIAVEGVLDAVARIKRGEWVDSGRPVSEDPPNLYVSTESRFRPKSARDACGDFVNLEDLPAQSFGGAHRGRNSVLPSLPGSNAGSRAPRDLINAPRLLLQPMCRPRDPELRASVTGIRRPRITHCRVAGSVVTPSSSSVEGSDDSQSSPAFDPRATHLRAFPFLTMEKAGKRWVPHLLLLGAMSWLLMVYFHVAVFRTPPVVSAPLVAAAASDGVRFLHRQEEQLRKIGTSATSVIGALPASGETRRPRRASDEAACNGRYVYIHDLPRRFNADILGNCAHWYPWHNMCGYLENGGLGEPVENTEGVFGDEGWYATDHFGLDIIFHRRVEQYDCLTDDSSLAAAFFVPFYAGFDIVQHLWGVNSTAREKDALSLDLVDWLTRRPEWRAMGGRDHFFLSGRTAYDHQRRPESESEWGSKLLHLPAVQNMTVLFVEKLPWTSFDFAIPYPTYFHPANDAQIIEWQERMRAMKRKWLFSFAGGARNDPYSIRLHLIRQCGSSSFCNLVQCRKNERNCLIPSTFMRVFQGTRFCLQPTGDTMTRRSAFDAIMAGCVPVFFHRDSAYTQYRWHLPEEHDAYSVFIDEADVRAGNVSIEETLRRIPPEVAERMTETVIGLIPRLVYADPRSRLETLRDAVDVTLEAVIARVNKMREEMGGGGGARQS</sequence>
<feature type="compositionally biased region" description="Low complexity" evidence="6">
    <location>
        <begin position="1706"/>
        <end position="1723"/>
    </location>
</feature>
<keyword evidence="3" id="KW-0808">Transferase</keyword>
<dbReference type="PANTHER" id="PTHR11062">
    <property type="entry name" value="EXOSTOSIN HEPARAN SULFATE GLYCOSYLTRANSFERASE -RELATED"/>
    <property type="match status" value="1"/>
</dbReference>
<gene>
    <name evidence="8" type="ORF">HU200_023252</name>
</gene>
<feature type="region of interest" description="Disordered" evidence="6">
    <location>
        <begin position="1706"/>
        <end position="1727"/>
    </location>
</feature>
<comment type="caution">
    <text evidence="8">The sequence shown here is derived from an EMBL/GenBank/DDBJ whole genome shotgun (WGS) entry which is preliminary data.</text>
</comment>
<accession>A0A835C9B7</accession>
<evidence type="ECO:0000256" key="6">
    <source>
        <dbReference type="SAM" id="MobiDB-lite"/>
    </source>
</evidence>
<feature type="domain" description="Exostosin GT47" evidence="7">
    <location>
        <begin position="1831"/>
        <end position="2169"/>
    </location>
</feature>
<keyword evidence="3" id="KW-0328">Glycosyltransferase</keyword>
<comment type="similarity">
    <text evidence="2">Belongs to the glycosyltransferase 47 family.</text>
</comment>
<evidence type="ECO:0000256" key="1">
    <source>
        <dbReference type="ARBA" id="ARBA00004323"/>
    </source>
</evidence>